<accession>A0AAD5PL11</accession>
<dbReference type="Proteomes" id="UP001209540">
    <property type="component" value="Unassembled WGS sequence"/>
</dbReference>
<comment type="caution">
    <text evidence="1">The sequence shown here is derived from an EMBL/GenBank/DDBJ whole genome shotgun (WGS) entry which is preliminary data.</text>
</comment>
<organism evidence="1 2">
    <name type="scientific">Phascolomyces articulosus</name>
    <dbReference type="NCBI Taxonomy" id="60185"/>
    <lineage>
        <taxon>Eukaryota</taxon>
        <taxon>Fungi</taxon>
        <taxon>Fungi incertae sedis</taxon>
        <taxon>Mucoromycota</taxon>
        <taxon>Mucoromycotina</taxon>
        <taxon>Mucoromycetes</taxon>
        <taxon>Mucorales</taxon>
        <taxon>Lichtheimiaceae</taxon>
        <taxon>Phascolomyces</taxon>
    </lineage>
</organism>
<proteinExistence type="predicted"/>
<evidence type="ECO:0000313" key="2">
    <source>
        <dbReference type="Proteomes" id="UP001209540"/>
    </source>
</evidence>
<reference evidence="1" key="1">
    <citation type="journal article" date="2022" name="IScience">
        <title>Evolution of zygomycete secretomes and the origins of terrestrial fungal ecologies.</title>
        <authorList>
            <person name="Chang Y."/>
            <person name="Wang Y."/>
            <person name="Mondo S."/>
            <person name="Ahrendt S."/>
            <person name="Andreopoulos W."/>
            <person name="Barry K."/>
            <person name="Beard J."/>
            <person name="Benny G.L."/>
            <person name="Blankenship S."/>
            <person name="Bonito G."/>
            <person name="Cuomo C."/>
            <person name="Desiro A."/>
            <person name="Gervers K.A."/>
            <person name="Hundley H."/>
            <person name="Kuo A."/>
            <person name="LaButti K."/>
            <person name="Lang B.F."/>
            <person name="Lipzen A."/>
            <person name="O'Donnell K."/>
            <person name="Pangilinan J."/>
            <person name="Reynolds N."/>
            <person name="Sandor L."/>
            <person name="Smith M.E."/>
            <person name="Tsang A."/>
            <person name="Grigoriev I.V."/>
            <person name="Stajich J.E."/>
            <person name="Spatafora J.W."/>
        </authorList>
    </citation>
    <scope>NUCLEOTIDE SEQUENCE</scope>
    <source>
        <strain evidence="1">RSA 2281</strain>
    </source>
</reference>
<dbReference type="EMBL" id="JAIXMP010000002">
    <property type="protein sequence ID" value="KAI9276722.1"/>
    <property type="molecule type" value="Genomic_DNA"/>
</dbReference>
<gene>
    <name evidence="1" type="ORF">BDA99DRAFT_531817</name>
</gene>
<dbReference type="AlphaFoldDB" id="A0AAD5PL11"/>
<name>A0AAD5PL11_9FUNG</name>
<reference evidence="1" key="2">
    <citation type="submission" date="2023-02" db="EMBL/GenBank/DDBJ databases">
        <authorList>
            <consortium name="DOE Joint Genome Institute"/>
            <person name="Mondo S.J."/>
            <person name="Chang Y."/>
            <person name="Wang Y."/>
            <person name="Ahrendt S."/>
            <person name="Andreopoulos W."/>
            <person name="Barry K."/>
            <person name="Beard J."/>
            <person name="Benny G.L."/>
            <person name="Blankenship S."/>
            <person name="Bonito G."/>
            <person name="Cuomo C."/>
            <person name="Desiro A."/>
            <person name="Gervers K.A."/>
            <person name="Hundley H."/>
            <person name="Kuo A."/>
            <person name="LaButti K."/>
            <person name="Lang B.F."/>
            <person name="Lipzen A."/>
            <person name="O'Donnell K."/>
            <person name="Pangilinan J."/>
            <person name="Reynolds N."/>
            <person name="Sandor L."/>
            <person name="Smith M.W."/>
            <person name="Tsang A."/>
            <person name="Grigoriev I.V."/>
            <person name="Stajich J.E."/>
            <person name="Spatafora J.W."/>
        </authorList>
    </citation>
    <scope>NUCLEOTIDE SEQUENCE</scope>
    <source>
        <strain evidence="1">RSA 2281</strain>
    </source>
</reference>
<protein>
    <submittedName>
        <fullName evidence="1">Uncharacterized protein</fullName>
    </submittedName>
</protein>
<keyword evidence="2" id="KW-1185">Reference proteome</keyword>
<evidence type="ECO:0000313" key="1">
    <source>
        <dbReference type="EMBL" id="KAI9276722.1"/>
    </source>
</evidence>
<sequence>MPNIKKRGLAILFIFPVYFKQHDVLDRVNIITLGFMQHVHSTENYRNASCYPIVNGILILMLLLIVAPQKGSPFCIYNQAQSGIFSMLNNRFMERRIETGMNVCCHFDGQQNACSDVNDTNQPVKFRFDLGDAIANKPVISYNITGVPGGNVVFTGTVRQPNFKVTNAKEELIQFQLKSSLNNDYKNLGIPYKII</sequence>